<organism evidence="6 7">
    <name type="scientific">Lingula anatina</name>
    <name type="common">Brachiopod</name>
    <name type="synonym">Lingula unguis</name>
    <dbReference type="NCBI Taxonomy" id="7574"/>
    <lineage>
        <taxon>Eukaryota</taxon>
        <taxon>Metazoa</taxon>
        <taxon>Spiralia</taxon>
        <taxon>Lophotrochozoa</taxon>
        <taxon>Brachiopoda</taxon>
        <taxon>Linguliformea</taxon>
        <taxon>Lingulata</taxon>
        <taxon>Lingulida</taxon>
        <taxon>Linguloidea</taxon>
        <taxon>Lingulidae</taxon>
        <taxon>Lingula</taxon>
    </lineage>
</organism>
<dbReference type="PANTHER" id="PTHR19359">
    <property type="entry name" value="CYTOCHROME B5"/>
    <property type="match status" value="1"/>
</dbReference>
<dbReference type="RefSeq" id="XP_013386990.1">
    <property type="nucleotide sequence ID" value="XM_013531536.2"/>
</dbReference>
<dbReference type="SMART" id="SM01117">
    <property type="entry name" value="Cyt-b5"/>
    <property type="match status" value="1"/>
</dbReference>
<evidence type="ECO:0000313" key="7">
    <source>
        <dbReference type="RefSeq" id="XP_013386990.1"/>
    </source>
</evidence>
<reference evidence="7" key="1">
    <citation type="submission" date="2025-08" db="UniProtKB">
        <authorList>
            <consortium name="RefSeq"/>
        </authorList>
    </citation>
    <scope>IDENTIFICATION</scope>
    <source>
        <tissue evidence="7">Gonads</tissue>
    </source>
</reference>
<dbReference type="PROSITE" id="PS50255">
    <property type="entry name" value="CYTOCHROME_B5_2"/>
    <property type="match status" value="1"/>
</dbReference>
<dbReference type="InterPro" id="IPR050668">
    <property type="entry name" value="Cytochrome_b5"/>
</dbReference>
<dbReference type="GO" id="GO:0046872">
    <property type="term" value="F:metal ion binding"/>
    <property type="evidence" value="ECO:0007669"/>
    <property type="project" value="UniProtKB-KW"/>
</dbReference>
<accession>A0A1S3HLL3</accession>
<evidence type="ECO:0000256" key="2">
    <source>
        <dbReference type="ARBA" id="ARBA00022723"/>
    </source>
</evidence>
<dbReference type="AlphaFoldDB" id="A0A1S3HLL3"/>
<name>A0A1S3HLL3_LINAN</name>
<dbReference type="GO" id="GO:0016020">
    <property type="term" value="C:membrane"/>
    <property type="evidence" value="ECO:0007669"/>
    <property type="project" value="TreeGrafter"/>
</dbReference>
<keyword evidence="3" id="KW-0408">Iron</keyword>
<sequence length="117" mass="13116">MITVKSRTGSMLHMRLKHCNYKTDNTRVTWINMTTELGKMDISCSSGDNPPWIIIDNKMYDISGYVSQHPGGDIILKHAGKDATLAFQHQPAHRVVKGLIAEKLKTMYVKDVSNPSS</sequence>
<feature type="domain" description="Cytochrome b5 heme-binding" evidence="5">
    <location>
        <begin position="34"/>
        <end position="113"/>
    </location>
</feature>
<keyword evidence="2" id="KW-0479">Metal-binding</keyword>
<dbReference type="InterPro" id="IPR001199">
    <property type="entry name" value="Cyt_B5-like_heme/steroid-bd"/>
</dbReference>
<keyword evidence="6" id="KW-1185">Reference proteome</keyword>
<dbReference type="InterPro" id="IPR036400">
    <property type="entry name" value="Cyt_B5-like_heme/steroid_sf"/>
</dbReference>
<dbReference type="STRING" id="7574.A0A1S3HLL3"/>
<dbReference type="Gene3D" id="3.10.120.10">
    <property type="entry name" value="Cytochrome b5-like heme/steroid binding domain"/>
    <property type="match status" value="1"/>
</dbReference>
<comment type="similarity">
    <text evidence="4">Belongs to the cytochrome b5 family.</text>
</comment>
<gene>
    <name evidence="7" type="primary">LOC106156333</name>
</gene>
<evidence type="ECO:0000313" key="6">
    <source>
        <dbReference type="Proteomes" id="UP000085678"/>
    </source>
</evidence>
<protein>
    <submittedName>
        <fullName evidence="7">Cytochrome b5</fullName>
    </submittedName>
</protein>
<dbReference type="OrthoDB" id="260519at2759"/>
<keyword evidence="1" id="KW-0349">Heme</keyword>
<evidence type="ECO:0000259" key="5">
    <source>
        <dbReference type="PROSITE" id="PS50255"/>
    </source>
</evidence>
<evidence type="ECO:0000256" key="1">
    <source>
        <dbReference type="ARBA" id="ARBA00022617"/>
    </source>
</evidence>
<dbReference type="KEGG" id="lak:106156333"/>
<dbReference type="SUPFAM" id="SSF55856">
    <property type="entry name" value="Cytochrome b5-like heme/steroid binding domain"/>
    <property type="match status" value="1"/>
</dbReference>
<evidence type="ECO:0000256" key="3">
    <source>
        <dbReference type="ARBA" id="ARBA00023004"/>
    </source>
</evidence>
<evidence type="ECO:0000256" key="4">
    <source>
        <dbReference type="ARBA" id="ARBA00038168"/>
    </source>
</evidence>
<dbReference type="GO" id="GO:0020037">
    <property type="term" value="F:heme binding"/>
    <property type="evidence" value="ECO:0007669"/>
    <property type="project" value="TreeGrafter"/>
</dbReference>
<dbReference type="InParanoid" id="A0A1S3HLL3"/>
<dbReference type="Pfam" id="PF00173">
    <property type="entry name" value="Cyt-b5"/>
    <property type="match status" value="1"/>
</dbReference>
<dbReference type="Proteomes" id="UP000085678">
    <property type="component" value="Unplaced"/>
</dbReference>
<dbReference type="GeneID" id="106156333"/>
<proteinExistence type="inferred from homology"/>